<evidence type="ECO:0000259" key="2">
    <source>
        <dbReference type="Pfam" id="PF08369"/>
    </source>
</evidence>
<protein>
    <submittedName>
        <fullName evidence="3">Unannotated protein</fullName>
    </submittedName>
</protein>
<organism evidence="3">
    <name type="scientific">freshwater metagenome</name>
    <dbReference type="NCBI Taxonomy" id="449393"/>
    <lineage>
        <taxon>unclassified sequences</taxon>
        <taxon>metagenomes</taxon>
        <taxon>ecological metagenomes</taxon>
    </lineage>
</organism>
<dbReference type="PANTHER" id="PTHR37954">
    <property type="entry name" value="BLL4979 PROTEIN"/>
    <property type="match status" value="1"/>
</dbReference>
<proteinExistence type="predicted"/>
<dbReference type="Pfam" id="PF02596">
    <property type="entry name" value="DUF169"/>
    <property type="match status" value="1"/>
</dbReference>
<sequence>MTQTTSSTQLDIAGIAAALKGKIRGQAVAVTLFRDAIHPAYTSSERVDACAILRIARDEDRPVHMNSENHDCSHGSFLTGFDDGNELIASGRLLPVFIPAYTDHAGLAVNSGKFRLPTGSMKGLGAAPLEKVPAGAEIEWIVVVCEPVMASQIAAARAVEDGVQPSAAAGSSFCSDAFVTPFFEENVILTPGDFGGRMNNKLKPTEMFVIVPARWANNLISILGATPDVKGLYEATRTEESSYWDRKKEREAKAEAREAAYAAGQTSAGDDAAAKAGLKVSMDWDEDAVAMIAKAPKFVRKFAVGNMEDFAAQNGYDRITADVVKEQMAQAGVSGMGGPDGEGGSKNPLKRLFSRKKKD</sequence>
<feature type="compositionally biased region" description="Gly residues" evidence="1">
    <location>
        <begin position="334"/>
        <end position="344"/>
    </location>
</feature>
<name>A0A6J6VWT5_9ZZZZ</name>
<feature type="domain" description="Light-independent protochlorophyllide reductase subunit B-like C-terminal" evidence="2">
    <location>
        <begin position="284"/>
        <end position="326"/>
    </location>
</feature>
<dbReference type="EMBL" id="CAEZZX010000059">
    <property type="protein sequence ID" value="CAB4775826.1"/>
    <property type="molecule type" value="Genomic_DNA"/>
</dbReference>
<gene>
    <name evidence="3" type="ORF">UFOPK2938_00408</name>
</gene>
<evidence type="ECO:0000256" key="1">
    <source>
        <dbReference type="SAM" id="MobiDB-lite"/>
    </source>
</evidence>
<dbReference type="GO" id="GO:0015979">
    <property type="term" value="P:photosynthesis"/>
    <property type="evidence" value="ECO:0007669"/>
    <property type="project" value="InterPro"/>
</dbReference>
<reference evidence="3" key="1">
    <citation type="submission" date="2020-05" db="EMBL/GenBank/DDBJ databases">
        <authorList>
            <person name="Chiriac C."/>
            <person name="Salcher M."/>
            <person name="Ghai R."/>
            <person name="Kavagutti S V."/>
        </authorList>
    </citation>
    <scope>NUCLEOTIDE SEQUENCE</scope>
</reference>
<dbReference type="AlphaFoldDB" id="A0A6J6VWT5"/>
<dbReference type="Pfam" id="PF08369">
    <property type="entry name" value="PCP_red"/>
    <property type="match status" value="1"/>
</dbReference>
<dbReference type="GO" id="GO:0016491">
    <property type="term" value="F:oxidoreductase activity"/>
    <property type="evidence" value="ECO:0007669"/>
    <property type="project" value="InterPro"/>
</dbReference>
<accession>A0A6J6VWT5</accession>
<feature type="compositionally biased region" description="Basic residues" evidence="1">
    <location>
        <begin position="348"/>
        <end position="359"/>
    </location>
</feature>
<evidence type="ECO:0000313" key="3">
    <source>
        <dbReference type="EMBL" id="CAB4775826.1"/>
    </source>
</evidence>
<dbReference type="GO" id="GO:0015995">
    <property type="term" value="P:chlorophyll biosynthetic process"/>
    <property type="evidence" value="ECO:0007669"/>
    <property type="project" value="InterPro"/>
</dbReference>
<dbReference type="InterPro" id="IPR042298">
    <property type="entry name" value="P-CP_red_C"/>
</dbReference>
<feature type="region of interest" description="Disordered" evidence="1">
    <location>
        <begin position="329"/>
        <end position="359"/>
    </location>
</feature>
<dbReference type="Gene3D" id="1.10.8.550">
    <property type="entry name" value="Proto-chlorophyllide reductase 57 kD subunit B"/>
    <property type="match status" value="1"/>
</dbReference>
<dbReference type="InterPro" id="IPR013580">
    <property type="entry name" value="LI-POR_suB-like_C"/>
</dbReference>
<dbReference type="PANTHER" id="PTHR37954:SF3">
    <property type="entry name" value="DUF169 DOMAIN-CONTAINING PROTEIN"/>
    <property type="match status" value="1"/>
</dbReference>
<dbReference type="InterPro" id="IPR003748">
    <property type="entry name" value="DUF169"/>
</dbReference>